<reference evidence="7 8" key="1">
    <citation type="submission" date="2018-08" db="EMBL/GenBank/DDBJ databases">
        <title>Meiothermus luteus KCTC 52599 genome sequencing project.</title>
        <authorList>
            <person name="Da Costa M.S."/>
            <person name="Albuquerque L."/>
            <person name="Raposo P."/>
            <person name="Froufe H.J.C."/>
            <person name="Barroso C.S."/>
            <person name="Egas C."/>
        </authorList>
    </citation>
    <scope>NUCLEOTIDE SEQUENCE [LARGE SCALE GENOMIC DNA]</scope>
    <source>
        <strain evidence="7 8">KCTC 52599</strain>
    </source>
</reference>
<dbReference type="SUPFAM" id="SSF53706">
    <property type="entry name" value="Formate dehydrogenase/DMSO reductase, domains 1-3"/>
    <property type="match status" value="1"/>
</dbReference>
<evidence type="ECO:0000313" key="7">
    <source>
        <dbReference type="EMBL" id="RIH88869.1"/>
    </source>
</evidence>
<dbReference type="GO" id="GO:0051539">
    <property type="term" value="F:4 iron, 4 sulfur cluster binding"/>
    <property type="evidence" value="ECO:0007669"/>
    <property type="project" value="InterPro"/>
</dbReference>
<gene>
    <name evidence="7" type="ORF">Mlute_00474</name>
</gene>
<proteinExistence type="predicted"/>
<dbReference type="GO" id="GO:0030151">
    <property type="term" value="F:molybdenum ion binding"/>
    <property type="evidence" value="ECO:0007669"/>
    <property type="project" value="InterPro"/>
</dbReference>
<dbReference type="SUPFAM" id="SSF50692">
    <property type="entry name" value="ADC-like"/>
    <property type="match status" value="1"/>
</dbReference>
<organism evidence="7 8">
    <name type="scientific">Meiothermus luteus</name>
    <dbReference type="NCBI Taxonomy" id="2026184"/>
    <lineage>
        <taxon>Bacteria</taxon>
        <taxon>Thermotogati</taxon>
        <taxon>Deinococcota</taxon>
        <taxon>Deinococci</taxon>
        <taxon>Thermales</taxon>
        <taxon>Thermaceae</taxon>
        <taxon>Meiothermus</taxon>
    </lineage>
</organism>
<dbReference type="InterPro" id="IPR050123">
    <property type="entry name" value="Prok_molybdopt-oxidoreductase"/>
</dbReference>
<dbReference type="AlphaFoldDB" id="A0A399F0N7"/>
<dbReference type="InterPro" id="IPR006657">
    <property type="entry name" value="MoPterin_dinucl-bd_dom"/>
</dbReference>
<dbReference type="InterPro" id="IPR010046">
    <property type="entry name" value="Mopterin_OxRdtse_a_bac"/>
</dbReference>
<feature type="domain" description="Molybdopterin oxidoreductase" evidence="5">
    <location>
        <begin position="117"/>
        <end position="518"/>
    </location>
</feature>
<dbReference type="InterPro" id="IPR006656">
    <property type="entry name" value="Mopterin_OxRdtase"/>
</dbReference>
<dbReference type="Gene3D" id="3.40.50.740">
    <property type="match status" value="1"/>
</dbReference>
<evidence type="ECO:0000313" key="8">
    <source>
        <dbReference type="Proteomes" id="UP000265800"/>
    </source>
</evidence>
<dbReference type="OrthoDB" id="9805142at2"/>
<dbReference type="EC" id="1.-.-.-" evidence="7"/>
<evidence type="ECO:0000259" key="5">
    <source>
        <dbReference type="Pfam" id="PF00384"/>
    </source>
</evidence>
<dbReference type="Gene3D" id="2.40.40.20">
    <property type="match status" value="1"/>
</dbReference>
<dbReference type="InterPro" id="IPR009010">
    <property type="entry name" value="Asp_de-COase-like_dom_sf"/>
</dbReference>
<feature type="region of interest" description="Disordered" evidence="4">
    <location>
        <begin position="740"/>
        <end position="762"/>
    </location>
</feature>
<keyword evidence="3" id="KW-0411">Iron-sulfur</keyword>
<dbReference type="PANTHER" id="PTHR43105:SF4">
    <property type="entry name" value="PROTEIN YDEP"/>
    <property type="match status" value="1"/>
</dbReference>
<dbReference type="PIRSF" id="PIRSF000144">
    <property type="entry name" value="CbbBc"/>
    <property type="match status" value="1"/>
</dbReference>
<feature type="domain" description="Molybdopterin dinucleotide-binding" evidence="6">
    <location>
        <begin position="640"/>
        <end position="732"/>
    </location>
</feature>
<dbReference type="RefSeq" id="WP_119359159.1">
    <property type="nucleotide sequence ID" value="NZ_QWKZ01000009.1"/>
</dbReference>
<keyword evidence="1" id="KW-0479">Metal-binding</keyword>
<dbReference type="EMBL" id="QWKZ01000009">
    <property type="protein sequence ID" value="RIH88869.1"/>
    <property type="molecule type" value="Genomic_DNA"/>
</dbReference>
<evidence type="ECO:0000256" key="4">
    <source>
        <dbReference type="SAM" id="MobiDB-lite"/>
    </source>
</evidence>
<dbReference type="Gene3D" id="3.40.228.10">
    <property type="entry name" value="Dimethylsulfoxide Reductase, domain 2"/>
    <property type="match status" value="1"/>
</dbReference>
<dbReference type="GO" id="GO:0008863">
    <property type="term" value="F:formate dehydrogenase (NAD+) activity"/>
    <property type="evidence" value="ECO:0007669"/>
    <property type="project" value="InterPro"/>
</dbReference>
<sequence length="762" mass="83354">MALKPVKKGLSPETWASLRPFGLGLQKPNNFAEVFRAIAENRDNLAYAWRILSQGVCDGCALGTSGLRDWTISGLHLCNIRLRLLRLNTMGPLDGSLLADVSALRSKSSAELRALGRLPYPLYRRKGEPGFTRISWDEALDRIALRMCKTPPEKMGFYLTSRGLPNETYYVVQKAVRALGCNNIDNAARICHSPSTVALKESLGVAATTCSYRDLIGTDLVVFLGSNPAVNQPVMMKYLYYAKKAGTQVVCVNPYREPAMERYWVPSDPESAFFGTKIADRFFLVVPGGDAAFLVGVLRHLIEQGWLNEPFIEAHTTGFEAVRAQALGAGWAELERLSGASRQEMLEFALLLAKAKRAVLVWSMGLTQHTRGEEAVQAVINLALSRGYLGREGCGLMPIRGHSGVQGGAEMGAYATVFPGGVPIGPQSAQALSSLWGFSVPDHPGLTATEMLEAGLEVLWSIGGNFLETLPSPAQAEACLARIPLRVHQDIVLSSQMLIEPAEEVFVLPATTRYEIPGGCTETSTERRVIFSPEIPGPRIPEARWEGQVFQDLVGRMCPPERAEKVRFEGTQAVREEIARVVPLYEGIQRLKAKGEAFQYGGPHLCKDGVCPTPDGKARFRPVDFSQEGPPEGAFRLVTRRGKQFNSMVHEPTDPVNGAPRDAVLMSPSDREKLGLKPGQRIWLHNRFGTFAGRVFEAPVRPGSLQVHWPEGNVLLSPKERSSKAKIPAYKEAYVYVHQEPPQSQDPDHLAAGGGGAGLPEV</sequence>
<comment type="caution">
    <text evidence="7">The sequence shown here is derived from an EMBL/GenBank/DDBJ whole genome shotgun (WGS) entry which is preliminary data.</text>
</comment>
<dbReference type="GO" id="GO:0043546">
    <property type="term" value="F:molybdopterin cofactor binding"/>
    <property type="evidence" value="ECO:0007669"/>
    <property type="project" value="InterPro"/>
</dbReference>
<name>A0A399F0N7_9DEIN</name>
<keyword evidence="7" id="KW-0560">Oxidoreductase</keyword>
<evidence type="ECO:0000256" key="2">
    <source>
        <dbReference type="ARBA" id="ARBA00023004"/>
    </source>
</evidence>
<dbReference type="GO" id="GO:0016020">
    <property type="term" value="C:membrane"/>
    <property type="evidence" value="ECO:0007669"/>
    <property type="project" value="TreeGrafter"/>
</dbReference>
<keyword evidence="8" id="KW-1185">Reference proteome</keyword>
<dbReference type="NCBIfam" id="TIGR01701">
    <property type="entry name" value="Fdhalpha-like"/>
    <property type="match status" value="1"/>
</dbReference>
<accession>A0A399F0N7</accession>
<protein>
    <submittedName>
        <fullName evidence="7">Putative oxidoreductase</fullName>
        <ecNumber evidence="7">1.-.-.-</ecNumber>
    </submittedName>
</protein>
<evidence type="ECO:0000256" key="3">
    <source>
        <dbReference type="ARBA" id="ARBA00023014"/>
    </source>
</evidence>
<dbReference type="PANTHER" id="PTHR43105">
    <property type="entry name" value="RESPIRATORY NITRATE REDUCTASE"/>
    <property type="match status" value="1"/>
</dbReference>
<keyword evidence="2" id="KW-0408">Iron</keyword>
<feature type="compositionally biased region" description="Gly residues" evidence="4">
    <location>
        <begin position="752"/>
        <end position="762"/>
    </location>
</feature>
<dbReference type="Pfam" id="PF00384">
    <property type="entry name" value="Molybdopterin"/>
    <property type="match status" value="1"/>
</dbReference>
<dbReference type="Proteomes" id="UP000265800">
    <property type="component" value="Unassembled WGS sequence"/>
</dbReference>
<evidence type="ECO:0000259" key="6">
    <source>
        <dbReference type="Pfam" id="PF01568"/>
    </source>
</evidence>
<evidence type="ECO:0000256" key="1">
    <source>
        <dbReference type="ARBA" id="ARBA00022723"/>
    </source>
</evidence>
<dbReference type="Pfam" id="PF01568">
    <property type="entry name" value="Molydop_binding"/>
    <property type="match status" value="1"/>
</dbReference>